<evidence type="ECO:0000256" key="2">
    <source>
        <dbReference type="ARBA" id="ARBA00023054"/>
    </source>
</evidence>
<keyword evidence="6" id="KW-1185">Reference proteome</keyword>
<protein>
    <recommendedName>
        <fullName evidence="7">NIMA interactive protein</fullName>
    </recommendedName>
</protein>
<dbReference type="EMBL" id="VIBQ01000038">
    <property type="protein sequence ID" value="KAB8446249.1"/>
    <property type="molecule type" value="Genomic_DNA"/>
</dbReference>
<feature type="compositionally biased region" description="Low complexity" evidence="4">
    <location>
        <begin position="609"/>
        <end position="618"/>
    </location>
</feature>
<comment type="similarity">
    <text evidence="1">Belongs to the ADIP family.</text>
</comment>
<keyword evidence="2 3" id="KW-0175">Coiled coil</keyword>
<evidence type="ECO:0000256" key="4">
    <source>
        <dbReference type="SAM" id="MobiDB-lite"/>
    </source>
</evidence>
<feature type="region of interest" description="Disordered" evidence="4">
    <location>
        <begin position="510"/>
        <end position="729"/>
    </location>
</feature>
<accession>A0A5N6L300</accession>
<dbReference type="InterPro" id="IPR021622">
    <property type="entry name" value="Afadin/alpha-actinin-bd"/>
</dbReference>
<organism evidence="5 6">
    <name type="scientific">Carpinus fangiana</name>
    <dbReference type="NCBI Taxonomy" id="176857"/>
    <lineage>
        <taxon>Eukaryota</taxon>
        <taxon>Viridiplantae</taxon>
        <taxon>Streptophyta</taxon>
        <taxon>Embryophyta</taxon>
        <taxon>Tracheophyta</taxon>
        <taxon>Spermatophyta</taxon>
        <taxon>Magnoliopsida</taxon>
        <taxon>eudicotyledons</taxon>
        <taxon>Gunneridae</taxon>
        <taxon>Pentapetalae</taxon>
        <taxon>rosids</taxon>
        <taxon>fabids</taxon>
        <taxon>Fagales</taxon>
        <taxon>Betulaceae</taxon>
        <taxon>Carpinus</taxon>
    </lineage>
</organism>
<feature type="compositionally biased region" description="Polar residues" evidence="4">
    <location>
        <begin position="541"/>
        <end position="566"/>
    </location>
</feature>
<evidence type="ECO:0000256" key="3">
    <source>
        <dbReference type="SAM" id="Coils"/>
    </source>
</evidence>
<dbReference type="Pfam" id="PF11559">
    <property type="entry name" value="ADIP"/>
    <property type="match status" value="1"/>
</dbReference>
<feature type="coiled-coil region" evidence="3">
    <location>
        <begin position="161"/>
        <end position="223"/>
    </location>
</feature>
<feature type="compositionally biased region" description="Basic residues" evidence="4">
    <location>
        <begin position="692"/>
        <end position="708"/>
    </location>
</feature>
<gene>
    <name evidence="5" type="ORF">FH972_025231</name>
</gene>
<sequence length="729" mass="80063">MEEQWRGRLELFRPAGSAGPGQPPPLAPLCQARRPVNKTLRPHHCQPIHHLLLSSRRGYLTSMDAENLRTASTYINNLLLARGLLRNGTPIDFTSLAKPTALSSDDQENKENRTKPRKSTSNATTTAHVINLIHDLILRRDRDQTHLESLSVTLSTLRTDASHHNSEMERANSKAADAQRQVALRDAEARTATRAAKSAEASARKLRDEVQRVKSLLSQVRIQCEKDVKKKDVEYHKLKHLVHAQQRGANPGPLSKSSSDAYTIVDGKFGQNHRVKLPLDMNERLDPADPDYALKSEGKEFLAELSKGLSDENDSLIALIQATLGTLRELMGMEHNQPTGIKSFESSGAEGANELVTALPTSCAQLEKSLGVVLSSIRDLLTNPSFAPIEEVHVREEEIQRLREGWIMMEGRWREAVDMMQGWRKKMSGGHSINMDELRMGLKLGEGVQMFASSPMRPLPISGDVFPTSDFAQDEGDESFGADRLPGEEGEFETPDAALLQDLGELTVSNVSHGDLPDSGPTLAEVNENVDIRRGREQSKKVNFSKTSSGGDNLTSRPRSAATNQPGFMRPTSAAANRRGTKAAPKQIGTAKVSGLHLVQDAGTDQCKPKPSTLPTTTKQRRPGGAKLEAPRSPSPVLTVQQKLKLAEDEARRVSLSSTLDEDHQPSPPSSPLELNAAPPELAADDEVRARSPIRRSRMTGRPRRRKSTLSPEELEDLMMGNSAGTETF</sequence>
<evidence type="ECO:0008006" key="7">
    <source>
        <dbReference type="Google" id="ProtNLM"/>
    </source>
</evidence>
<dbReference type="Proteomes" id="UP000327013">
    <property type="component" value="Unassembled WGS sequence"/>
</dbReference>
<evidence type="ECO:0000256" key="1">
    <source>
        <dbReference type="ARBA" id="ARBA00009291"/>
    </source>
</evidence>
<proteinExistence type="inferred from homology"/>
<evidence type="ECO:0000313" key="5">
    <source>
        <dbReference type="EMBL" id="KAB8446249.1"/>
    </source>
</evidence>
<name>A0A5N6L300_9ROSI</name>
<dbReference type="OrthoDB" id="312015at2759"/>
<feature type="compositionally biased region" description="Low complexity" evidence="4">
    <location>
        <begin position="672"/>
        <end position="682"/>
    </location>
</feature>
<dbReference type="AlphaFoldDB" id="A0A5N6L300"/>
<comment type="caution">
    <text evidence="5">The sequence shown here is derived from an EMBL/GenBank/DDBJ whole genome shotgun (WGS) entry which is preliminary data.</text>
</comment>
<reference evidence="5 6" key="1">
    <citation type="submission" date="2019-06" db="EMBL/GenBank/DDBJ databases">
        <title>A chromosomal-level reference genome of Carpinus fangiana (Coryloideae, Betulaceae).</title>
        <authorList>
            <person name="Yang X."/>
            <person name="Wang Z."/>
            <person name="Zhang L."/>
            <person name="Hao G."/>
            <person name="Liu J."/>
            <person name="Yang Y."/>
        </authorList>
    </citation>
    <scope>NUCLEOTIDE SEQUENCE [LARGE SCALE GENOMIC DNA]</scope>
    <source>
        <strain evidence="5">Cfa_2016G</strain>
        <tissue evidence="5">Leaf</tissue>
    </source>
</reference>
<feature type="region of interest" description="Disordered" evidence="4">
    <location>
        <begin position="99"/>
        <end position="124"/>
    </location>
</feature>
<feature type="compositionally biased region" description="Basic and acidic residues" evidence="4">
    <location>
        <begin position="530"/>
        <end position="540"/>
    </location>
</feature>
<evidence type="ECO:0000313" key="6">
    <source>
        <dbReference type="Proteomes" id="UP000327013"/>
    </source>
</evidence>